<protein>
    <recommendedName>
        <fullName evidence="3">lysozyme</fullName>
        <ecNumber evidence="3">3.2.1.17</ecNumber>
    </recommendedName>
</protein>
<dbReference type="SUPFAM" id="SSF53955">
    <property type="entry name" value="Lysozyme-like"/>
    <property type="match status" value="1"/>
</dbReference>
<evidence type="ECO:0000259" key="9">
    <source>
        <dbReference type="PROSITE" id="PS00128"/>
    </source>
</evidence>
<dbReference type="Proteomes" id="UP000292052">
    <property type="component" value="Unassembled WGS sequence"/>
</dbReference>
<proteinExistence type="inferred from homology"/>
<sequence>MNSIKKLIIFFLVLFYCRIEAKVFKRCELARALKNVYHVPSNQLATWMCIANFESHYDTSAINTSTGDHGLFQISQIYWCSNSRNPGKSCNTQCSKFRDNNIRDDVACAKKIYQEHQRISGNGFTAWVAYNRYCRGNVSQYVKGCF</sequence>
<keyword evidence="11" id="KW-1185">Reference proteome</keyword>
<evidence type="ECO:0000256" key="7">
    <source>
        <dbReference type="RuleBase" id="RU004440"/>
    </source>
</evidence>
<dbReference type="CDD" id="cd16899">
    <property type="entry name" value="LYZ_C_invert"/>
    <property type="match status" value="1"/>
</dbReference>
<comment type="similarity">
    <text evidence="2 7">Belongs to the glycosyl hydrolase 22 family.</text>
</comment>
<dbReference type="InterPro" id="IPR023346">
    <property type="entry name" value="Lysozyme-like_dom_sf"/>
</dbReference>
<dbReference type="SMART" id="SM00263">
    <property type="entry name" value="LYZ1"/>
    <property type="match status" value="1"/>
</dbReference>
<keyword evidence="4" id="KW-0081">Bacteriolytic enzyme</keyword>
<dbReference type="InterPro" id="IPR019799">
    <property type="entry name" value="Glyco_hydro_22_CS"/>
</dbReference>
<evidence type="ECO:0000256" key="1">
    <source>
        <dbReference type="ARBA" id="ARBA00000632"/>
    </source>
</evidence>
<dbReference type="InterPro" id="IPR001916">
    <property type="entry name" value="Glyco_hydro_22"/>
</dbReference>
<evidence type="ECO:0000313" key="10">
    <source>
        <dbReference type="EMBL" id="RZC36982.1"/>
    </source>
</evidence>
<dbReference type="GO" id="GO:0042742">
    <property type="term" value="P:defense response to bacterium"/>
    <property type="evidence" value="ECO:0007669"/>
    <property type="project" value="UniProtKB-KW"/>
</dbReference>
<dbReference type="GO" id="GO:0003796">
    <property type="term" value="F:lysozyme activity"/>
    <property type="evidence" value="ECO:0007669"/>
    <property type="project" value="UniProtKB-EC"/>
</dbReference>
<evidence type="ECO:0000256" key="6">
    <source>
        <dbReference type="ARBA" id="ARBA00023295"/>
    </source>
</evidence>
<dbReference type="OrthoDB" id="17373at2759"/>
<keyword evidence="6" id="KW-0378">Hydrolase</keyword>
<dbReference type="PANTHER" id="PTHR11407">
    <property type="entry name" value="LYSOZYME C"/>
    <property type="match status" value="1"/>
</dbReference>
<keyword evidence="4" id="KW-0929">Antimicrobial</keyword>
<evidence type="ECO:0000256" key="3">
    <source>
        <dbReference type="ARBA" id="ARBA00012732"/>
    </source>
</evidence>
<dbReference type="PROSITE" id="PS00128">
    <property type="entry name" value="GLYCOSYL_HYDROL_F22_1"/>
    <property type="match status" value="1"/>
</dbReference>
<feature type="signal peptide" evidence="8">
    <location>
        <begin position="1"/>
        <end position="21"/>
    </location>
</feature>
<accession>A0A482VVL0</accession>
<comment type="caution">
    <text evidence="10">The sequence shown here is derived from an EMBL/GenBank/DDBJ whole genome shotgun (WGS) entry which is preliminary data.</text>
</comment>
<comment type="catalytic activity">
    <reaction evidence="1">
        <text>Hydrolysis of (1-&gt;4)-beta-linkages between N-acetylmuramic acid and N-acetyl-D-glucosamine residues in a peptidoglycan and between N-acetyl-D-glucosamine residues in chitodextrins.</text>
        <dbReference type="EC" id="3.2.1.17"/>
    </reaction>
</comment>
<dbReference type="EC" id="3.2.1.17" evidence="3"/>
<keyword evidence="5" id="KW-1015">Disulfide bond</keyword>
<organism evidence="10 11">
    <name type="scientific">Asbolus verrucosus</name>
    <name type="common">Desert ironclad beetle</name>
    <dbReference type="NCBI Taxonomy" id="1661398"/>
    <lineage>
        <taxon>Eukaryota</taxon>
        <taxon>Metazoa</taxon>
        <taxon>Ecdysozoa</taxon>
        <taxon>Arthropoda</taxon>
        <taxon>Hexapoda</taxon>
        <taxon>Insecta</taxon>
        <taxon>Pterygota</taxon>
        <taxon>Neoptera</taxon>
        <taxon>Endopterygota</taxon>
        <taxon>Coleoptera</taxon>
        <taxon>Polyphaga</taxon>
        <taxon>Cucujiformia</taxon>
        <taxon>Tenebrionidae</taxon>
        <taxon>Pimeliinae</taxon>
        <taxon>Asbolus</taxon>
    </lineage>
</organism>
<evidence type="ECO:0000256" key="5">
    <source>
        <dbReference type="ARBA" id="ARBA00023157"/>
    </source>
</evidence>
<evidence type="ECO:0000313" key="11">
    <source>
        <dbReference type="Proteomes" id="UP000292052"/>
    </source>
</evidence>
<keyword evidence="8" id="KW-0732">Signal</keyword>
<dbReference type="Pfam" id="PF00062">
    <property type="entry name" value="Lys"/>
    <property type="match status" value="1"/>
</dbReference>
<dbReference type="PANTHER" id="PTHR11407:SF63">
    <property type="entry name" value="LYSOZYME C"/>
    <property type="match status" value="1"/>
</dbReference>
<dbReference type="PRINTS" id="PR00135">
    <property type="entry name" value="LYZLACT"/>
</dbReference>
<reference evidence="10 11" key="1">
    <citation type="submission" date="2017-03" db="EMBL/GenBank/DDBJ databases">
        <title>Genome of the blue death feigning beetle - Asbolus verrucosus.</title>
        <authorList>
            <person name="Rider S.D."/>
        </authorList>
    </citation>
    <scope>NUCLEOTIDE SEQUENCE [LARGE SCALE GENOMIC DNA]</scope>
    <source>
        <strain evidence="10">Butters</strain>
        <tissue evidence="10">Head and leg muscle</tissue>
    </source>
</reference>
<evidence type="ECO:0000256" key="2">
    <source>
        <dbReference type="ARBA" id="ARBA00010859"/>
    </source>
</evidence>
<dbReference type="EMBL" id="QDEB01056862">
    <property type="protein sequence ID" value="RZC36982.1"/>
    <property type="molecule type" value="Genomic_DNA"/>
</dbReference>
<dbReference type="Gene3D" id="1.10.530.10">
    <property type="match status" value="1"/>
</dbReference>
<dbReference type="PROSITE" id="PS51348">
    <property type="entry name" value="GLYCOSYL_HYDROL_F22_2"/>
    <property type="match status" value="1"/>
</dbReference>
<dbReference type="AlphaFoldDB" id="A0A482VVL0"/>
<keyword evidence="6" id="KW-0326">Glycosidase</keyword>
<evidence type="ECO:0000256" key="4">
    <source>
        <dbReference type="ARBA" id="ARBA00022638"/>
    </source>
</evidence>
<dbReference type="FunFam" id="1.10.530.10:FF:000001">
    <property type="entry name" value="Lysozyme C"/>
    <property type="match status" value="1"/>
</dbReference>
<feature type="domain" description="Glycosyl hydrolases family 22 (GH22)" evidence="9">
    <location>
        <begin position="90"/>
        <end position="108"/>
    </location>
</feature>
<dbReference type="GO" id="GO:0031640">
    <property type="term" value="P:killing of cells of another organism"/>
    <property type="evidence" value="ECO:0007669"/>
    <property type="project" value="UniProtKB-KW"/>
</dbReference>
<dbReference type="STRING" id="1661398.A0A482VVL0"/>
<feature type="chain" id="PRO_5019829923" description="lysozyme" evidence="8">
    <location>
        <begin position="22"/>
        <end position="146"/>
    </location>
</feature>
<gene>
    <name evidence="10" type="ORF">BDFB_014168</name>
</gene>
<name>A0A482VVL0_ASBVE</name>
<evidence type="ECO:0000256" key="8">
    <source>
        <dbReference type="SAM" id="SignalP"/>
    </source>
</evidence>